<dbReference type="GO" id="GO:0046872">
    <property type="term" value="F:metal ion binding"/>
    <property type="evidence" value="ECO:0007669"/>
    <property type="project" value="UniProtKB-KW"/>
</dbReference>
<dbReference type="PROSITE" id="PS00198">
    <property type="entry name" value="4FE4S_FER_1"/>
    <property type="match status" value="2"/>
</dbReference>
<dbReference type="Pfam" id="PF13237">
    <property type="entry name" value="Fer4_10"/>
    <property type="match status" value="1"/>
</dbReference>
<keyword evidence="5" id="KW-0408">Iron</keyword>
<evidence type="ECO:0000313" key="8">
    <source>
        <dbReference type="EMBL" id="EYE89068.1"/>
    </source>
</evidence>
<protein>
    <recommendedName>
        <fullName evidence="2">Ferredoxin</fullName>
    </recommendedName>
</protein>
<comment type="caution">
    <text evidence="8">The sequence shown here is derived from an EMBL/GenBank/DDBJ whole genome shotgun (WGS) entry which is preliminary data.</text>
</comment>
<keyword evidence="9" id="KW-1185">Reference proteome</keyword>
<feature type="domain" description="4Fe-4S ferredoxin-type" evidence="7">
    <location>
        <begin position="314"/>
        <end position="343"/>
    </location>
</feature>
<evidence type="ECO:0000256" key="2">
    <source>
        <dbReference type="ARBA" id="ARBA00013529"/>
    </source>
</evidence>
<comment type="function">
    <text evidence="1">Ferredoxins are iron-sulfur proteins that transfer electrons in a wide variety of metabolic reactions.</text>
</comment>
<keyword evidence="4" id="KW-0479">Metal-binding</keyword>
<keyword evidence="6" id="KW-0411">Iron-sulfur</keyword>
<proteinExistence type="predicted"/>
<dbReference type="InterPro" id="IPR017900">
    <property type="entry name" value="4Fe4S_Fe_S_CS"/>
</dbReference>
<dbReference type="Gene3D" id="3.30.70.20">
    <property type="match status" value="1"/>
</dbReference>
<dbReference type="PANTHER" id="PTHR24960">
    <property type="entry name" value="PHOTOSYSTEM I IRON-SULFUR CENTER-RELATED"/>
    <property type="match status" value="1"/>
</dbReference>
<dbReference type="PANTHER" id="PTHR24960:SF76">
    <property type="entry name" value="4FE-4S FERREDOXIN-TYPE DOMAIN-CONTAINING PROTEIN"/>
    <property type="match status" value="1"/>
</dbReference>
<dbReference type="EMBL" id="AZQP01000009">
    <property type="protein sequence ID" value="EYE89068.1"/>
    <property type="molecule type" value="Genomic_DNA"/>
</dbReference>
<dbReference type="AlphaFoldDB" id="A0A017RWE8"/>
<dbReference type="STRING" id="1403537.Q428_04550"/>
<evidence type="ECO:0000256" key="4">
    <source>
        <dbReference type="ARBA" id="ARBA00022723"/>
    </source>
</evidence>
<accession>A0A017RWE8</accession>
<dbReference type="OrthoDB" id="9807879at2"/>
<dbReference type="InterPro" id="IPR007160">
    <property type="entry name" value="DUF362"/>
</dbReference>
<dbReference type="InterPro" id="IPR017896">
    <property type="entry name" value="4Fe4S_Fe-S-bd"/>
</dbReference>
<name>A0A017RWE8_9CLOT</name>
<evidence type="ECO:0000313" key="9">
    <source>
        <dbReference type="Proteomes" id="UP000019681"/>
    </source>
</evidence>
<dbReference type="Proteomes" id="UP000019681">
    <property type="component" value="Unassembled WGS sequence"/>
</dbReference>
<keyword evidence="3" id="KW-0004">4Fe-4S</keyword>
<dbReference type="InterPro" id="IPR050157">
    <property type="entry name" value="PSI_iron-sulfur_center"/>
</dbReference>
<evidence type="ECO:0000259" key="7">
    <source>
        <dbReference type="PROSITE" id="PS51379"/>
    </source>
</evidence>
<dbReference type="GO" id="GO:0051539">
    <property type="term" value="F:4 iron, 4 sulfur cluster binding"/>
    <property type="evidence" value="ECO:0007669"/>
    <property type="project" value="UniProtKB-KW"/>
</dbReference>
<dbReference type="PROSITE" id="PS51379">
    <property type="entry name" value="4FE4S_FER_2"/>
    <property type="match status" value="2"/>
</dbReference>
<dbReference type="SUPFAM" id="SSF54862">
    <property type="entry name" value="4Fe-4S ferredoxins"/>
    <property type="match status" value="1"/>
</dbReference>
<sequence length="380" mass="42223">MGHVYIKKCEDYEKNNVKNAIRELFEEYGGLDKIVNKGDKVFLKLNLVMKKSPKDAATTHPAVVEAVAQILTEYGCEVLIGDSPGGPYNEKALKSLYKVCGIEEAAKNSGAKLNFDCSSNIYDTPDGCTVKKLEMISPPFDCDKIITISKLKTHGMALYTGAVKVLFGMVPGVLKAEYHFKMPDIKDFSNLLVDICETTKPDFSIIDGIIGMEGDGPTAGNPKKTSLLLCSENPYDLDVVGAYVMGINPKDVPTIQRSIERNLCNGEFSKITIHGENIDNFVDKYKVPDIRSINFFRGRVPKRLEDFLTYYLSPRPIFSSEICIGCGNCSEVCPAKAIEIKAKSPKVDMKKCIRCFCCQELCPHKAVEIKRSWLLRKILG</sequence>
<evidence type="ECO:0000256" key="3">
    <source>
        <dbReference type="ARBA" id="ARBA00022485"/>
    </source>
</evidence>
<feature type="domain" description="4Fe-4S ferredoxin-type" evidence="7">
    <location>
        <begin position="344"/>
        <end position="372"/>
    </location>
</feature>
<dbReference type="RefSeq" id="WP_035378557.1">
    <property type="nucleotide sequence ID" value="NZ_AZQP01000009.1"/>
</dbReference>
<evidence type="ECO:0000256" key="6">
    <source>
        <dbReference type="ARBA" id="ARBA00023014"/>
    </source>
</evidence>
<dbReference type="Pfam" id="PF04015">
    <property type="entry name" value="DUF362"/>
    <property type="match status" value="1"/>
</dbReference>
<evidence type="ECO:0000256" key="1">
    <source>
        <dbReference type="ARBA" id="ARBA00003532"/>
    </source>
</evidence>
<gene>
    <name evidence="8" type="ORF">Q428_04550</name>
</gene>
<evidence type="ECO:0000256" key="5">
    <source>
        <dbReference type="ARBA" id="ARBA00023004"/>
    </source>
</evidence>
<reference evidence="8 9" key="1">
    <citation type="journal article" date="2014" name="Genome Announc.">
        <title>Draft Genome Sequence of Fervidicella metallireducens Strain AeBT, an Iron-Reducing Thermoanaerobe from the Great Artesian Basin.</title>
        <authorList>
            <person name="Patel B.K."/>
        </authorList>
    </citation>
    <scope>NUCLEOTIDE SEQUENCE [LARGE SCALE GENOMIC DNA]</scope>
    <source>
        <strain evidence="8 9">AeB</strain>
    </source>
</reference>
<organism evidence="8 9">
    <name type="scientific">Fervidicella metallireducens AeB</name>
    <dbReference type="NCBI Taxonomy" id="1403537"/>
    <lineage>
        <taxon>Bacteria</taxon>
        <taxon>Bacillati</taxon>
        <taxon>Bacillota</taxon>
        <taxon>Clostridia</taxon>
        <taxon>Eubacteriales</taxon>
        <taxon>Clostridiaceae</taxon>
        <taxon>Fervidicella</taxon>
    </lineage>
</organism>